<dbReference type="FunFam" id="2.40.10.10:FF:000008">
    <property type="entry name" value="Cationic trypsin"/>
    <property type="match status" value="1"/>
</dbReference>
<keyword evidence="12" id="KW-0732">Signal</keyword>
<dbReference type="InterPro" id="IPR050127">
    <property type="entry name" value="Serine_Proteases_S1"/>
</dbReference>
<keyword evidence="6 11" id="KW-0720">Serine protease</keyword>
<keyword evidence="4" id="KW-0222">Digestion</keyword>
<dbReference type="PROSITE" id="PS00134">
    <property type="entry name" value="TRYPSIN_HIS"/>
    <property type="match status" value="1"/>
</dbReference>
<dbReference type="Pfam" id="PF00089">
    <property type="entry name" value="Trypsin"/>
    <property type="match status" value="2"/>
</dbReference>
<evidence type="ECO:0000256" key="5">
    <source>
        <dbReference type="ARBA" id="ARBA00022801"/>
    </source>
</evidence>
<reference evidence="14 15" key="1">
    <citation type="submission" date="2015-08" db="EMBL/GenBank/DDBJ databases">
        <title>The genome of the Asian arowana (Scleropages formosus).</title>
        <authorList>
            <person name="Tan M.H."/>
            <person name="Gan H.M."/>
            <person name="Croft L.J."/>
            <person name="Austin C.M."/>
        </authorList>
    </citation>
    <scope>NUCLEOTIDE SEQUENCE [LARGE SCALE GENOMIC DNA]</scope>
    <source>
        <strain evidence="14">Aro1</strain>
    </source>
</reference>
<proteinExistence type="predicted"/>
<feature type="domain" description="Peptidase S1" evidence="13">
    <location>
        <begin position="20"/>
        <end position="246"/>
    </location>
</feature>
<evidence type="ECO:0000256" key="1">
    <source>
        <dbReference type="ARBA" id="ARBA00004239"/>
    </source>
</evidence>
<evidence type="ECO:0000256" key="7">
    <source>
        <dbReference type="ARBA" id="ARBA00023145"/>
    </source>
</evidence>
<evidence type="ECO:0000256" key="9">
    <source>
        <dbReference type="ARBA" id="ARBA00036320"/>
    </source>
</evidence>
<evidence type="ECO:0000256" key="3">
    <source>
        <dbReference type="ARBA" id="ARBA00022670"/>
    </source>
</evidence>
<comment type="catalytic activity">
    <reaction evidence="9">
        <text>Preferential cleavage: Arg-|-Xaa, Lys-|-Xaa.</text>
        <dbReference type="EC" id="3.4.21.4"/>
    </reaction>
</comment>
<sequence>MKSLIFILLLGVALAEDDKIVGGYECPKHSVPYQVSLNSGYHFCGGSLVNENWVVSAAHCYKSLIEVRLGEHNIQQTENTEQVISSSSVIRYPYYDSWTIDNDIMLIKLSKPAAFDSYVQPVALPEGCAAAGTMCMVSGWGNTMSSTADRNKLQCLEIPILSQKECENAYPGMITSSMFCAGYLEGGKDSCQGDSGGPVVCDGVLQGVVSWGYGCAEKDHPGVYAKSSDASQKCASLRSYVARVCRLLSLPVAVPREDGRIIGGYECIPNSRPWMASLNYGYHFCGAVLINDQWLLSVAHCWYNPYAMQIMLGEHDLRASGSTCPYTPAPHTLLKPDISGYDYQTLDYDIMLIKLFHPVTITDAVKPVPLPSGCPYSGIPCSVSGWGYTDTEATTSPARLQCLDVPVLDDKECHNAYPGMITRHMFCAGYMDGGRDACNGDSGSPLVCLGEVHGLVSWGQGCAQPGYPGVYTKVCEFIPWIKETMDAY</sequence>
<dbReference type="STRING" id="113540.ENSSFOP00015033772"/>
<dbReference type="CDD" id="cd00190">
    <property type="entry name" value="Tryp_SPc"/>
    <property type="match status" value="2"/>
</dbReference>
<evidence type="ECO:0000256" key="8">
    <source>
        <dbReference type="ARBA" id="ARBA00023157"/>
    </source>
</evidence>
<evidence type="ECO:0000259" key="13">
    <source>
        <dbReference type="PROSITE" id="PS50240"/>
    </source>
</evidence>
<dbReference type="GO" id="GO:0004252">
    <property type="term" value="F:serine-type endopeptidase activity"/>
    <property type="evidence" value="ECO:0007669"/>
    <property type="project" value="UniProtKB-EC"/>
</dbReference>
<dbReference type="FunFam" id="2.40.10.10:FF:000005">
    <property type="entry name" value="Serine protease 37"/>
    <property type="match status" value="1"/>
</dbReference>
<dbReference type="InterPro" id="IPR009003">
    <property type="entry name" value="Peptidase_S1_PA"/>
</dbReference>
<keyword evidence="3 11" id="KW-0645">Protease</keyword>
<dbReference type="InterPro" id="IPR043504">
    <property type="entry name" value="Peptidase_S1_PA_chymotrypsin"/>
</dbReference>
<dbReference type="EMBL" id="JARO02002273">
    <property type="protein sequence ID" value="KPP73106.1"/>
    <property type="molecule type" value="Genomic_DNA"/>
</dbReference>
<dbReference type="PROSITE" id="PS50240">
    <property type="entry name" value="TRYPSIN_DOM"/>
    <property type="match status" value="2"/>
</dbReference>
<organism evidence="14 15">
    <name type="scientific">Scleropages formosus</name>
    <name type="common">Asian bonytongue</name>
    <name type="synonym">Osteoglossum formosum</name>
    <dbReference type="NCBI Taxonomy" id="113540"/>
    <lineage>
        <taxon>Eukaryota</taxon>
        <taxon>Metazoa</taxon>
        <taxon>Chordata</taxon>
        <taxon>Craniata</taxon>
        <taxon>Vertebrata</taxon>
        <taxon>Euteleostomi</taxon>
        <taxon>Actinopterygii</taxon>
        <taxon>Neopterygii</taxon>
        <taxon>Teleostei</taxon>
        <taxon>Osteoglossocephala</taxon>
        <taxon>Osteoglossomorpha</taxon>
        <taxon>Osteoglossiformes</taxon>
        <taxon>Osteoglossidae</taxon>
        <taxon>Scleropages</taxon>
    </lineage>
</organism>
<dbReference type="Proteomes" id="UP000034805">
    <property type="component" value="Unassembled WGS sequence"/>
</dbReference>
<dbReference type="InterPro" id="IPR033116">
    <property type="entry name" value="TRYPSIN_SER"/>
</dbReference>
<dbReference type="PROSITE" id="PS00135">
    <property type="entry name" value="TRYPSIN_SER"/>
    <property type="match status" value="2"/>
</dbReference>
<evidence type="ECO:0000313" key="14">
    <source>
        <dbReference type="EMBL" id="KPP73106.1"/>
    </source>
</evidence>
<dbReference type="GO" id="GO:0005615">
    <property type="term" value="C:extracellular space"/>
    <property type="evidence" value="ECO:0007669"/>
    <property type="project" value="TreeGrafter"/>
</dbReference>
<dbReference type="GO" id="GO:0007586">
    <property type="term" value="P:digestion"/>
    <property type="evidence" value="ECO:0007669"/>
    <property type="project" value="UniProtKB-KW"/>
</dbReference>
<dbReference type="PANTHER" id="PTHR24264">
    <property type="entry name" value="TRYPSIN-RELATED"/>
    <property type="match status" value="1"/>
</dbReference>
<dbReference type="FunFam" id="2.40.10.10:FF:000254">
    <property type="entry name" value="Trypsin precursor"/>
    <property type="match status" value="1"/>
</dbReference>
<protein>
    <recommendedName>
        <fullName evidence="10">trypsin</fullName>
        <ecNumber evidence="10">3.4.21.4</ecNumber>
    </recommendedName>
</protein>
<evidence type="ECO:0000256" key="10">
    <source>
        <dbReference type="ARBA" id="ARBA00038868"/>
    </source>
</evidence>
<dbReference type="PRINTS" id="PR00722">
    <property type="entry name" value="CHYMOTRYPSIN"/>
</dbReference>
<keyword evidence="8" id="KW-1015">Disulfide bond</keyword>
<keyword evidence="7" id="KW-0865">Zymogen</keyword>
<dbReference type="InterPro" id="IPR001254">
    <property type="entry name" value="Trypsin_dom"/>
</dbReference>
<accession>A0A0P7UTG0</accession>
<dbReference type="EC" id="3.4.21.4" evidence="10"/>
<gene>
    <name evidence="14" type="ORF">Z043_107837</name>
</gene>
<evidence type="ECO:0000256" key="12">
    <source>
        <dbReference type="SAM" id="SignalP"/>
    </source>
</evidence>
<dbReference type="AlphaFoldDB" id="A0A0P7UTG0"/>
<comment type="subcellular location">
    <subcellularLocation>
        <location evidence="1">Secreted</location>
        <location evidence="1">Extracellular space</location>
    </subcellularLocation>
</comment>
<evidence type="ECO:0000256" key="6">
    <source>
        <dbReference type="ARBA" id="ARBA00022825"/>
    </source>
</evidence>
<dbReference type="PANTHER" id="PTHR24264:SF6">
    <property type="entry name" value="TRYPSINOGEN 1A-RELATED"/>
    <property type="match status" value="1"/>
</dbReference>
<comment type="caution">
    <text evidence="14">The sequence shown here is derived from an EMBL/GenBank/DDBJ whole genome shotgun (WGS) entry which is preliminary data.</text>
</comment>
<dbReference type="SMART" id="SM00020">
    <property type="entry name" value="Tryp_SPc"/>
    <property type="match status" value="2"/>
</dbReference>
<evidence type="ECO:0000313" key="15">
    <source>
        <dbReference type="Proteomes" id="UP000034805"/>
    </source>
</evidence>
<feature type="domain" description="Peptidase S1" evidence="13">
    <location>
        <begin position="261"/>
        <end position="486"/>
    </location>
</feature>
<evidence type="ECO:0000256" key="2">
    <source>
        <dbReference type="ARBA" id="ARBA00022525"/>
    </source>
</evidence>
<dbReference type="GO" id="GO:0006508">
    <property type="term" value="P:proteolysis"/>
    <property type="evidence" value="ECO:0007669"/>
    <property type="project" value="UniProtKB-KW"/>
</dbReference>
<evidence type="ECO:0000256" key="4">
    <source>
        <dbReference type="ARBA" id="ARBA00022757"/>
    </source>
</evidence>
<dbReference type="SUPFAM" id="SSF50494">
    <property type="entry name" value="Trypsin-like serine proteases"/>
    <property type="match status" value="2"/>
</dbReference>
<evidence type="ECO:0000256" key="11">
    <source>
        <dbReference type="RuleBase" id="RU363034"/>
    </source>
</evidence>
<keyword evidence="2" id="KW-0964">Secreted</keyword>
<dbReference type="InterPro" id="IPR018114">
    <property type="entry name" value="TRYPSIN_HIS"/>
</dbReference>
<dbReference type="InterPro" id="IPR001314">
    <property type="entry name" value="Peptidase_S1A"/>
</dbReference>
<name>A0A0P7UTG0_SCLFO</name>
<feature type="chain" id="PRO_5012339370" description="trypsin" evidence="12">
    <location>
        <begin position="16"/>
        <end position="488"/>
    </location>
</feature>
<keyword evidence="5 11" id="KW-0378">Hydrolase</keyword>
<dbReference type="Gene3D" id="2.40.10.10">
    <property type="entry name" value="Trypsin-like serine proteases"/>
    <property type="match status" value="4"/>
</dbReference>
<feature type="signal peptide" evidence="12">
    <location>
        <begin position="1"/>
        <end position="15"/>
    </location>
</feature>